<dbReference type="AlphaFoldDB" id="A0A147KMT4"/>
<proteinExistence type="inferred from homology"/>
<dbReference type="PATRIC" id="fig|665004.4.peg.1935"/>
<evidence type="ECO:0000256" key="5">
    <source>
        <dbReference type="PIRSR" id="PIRSR606710-2"/>
    </source>
</evidence>
<dbReference type="Pfam" id="PF17851">
    <property type="entry name" value="GH43_C2"/>
    <property type="match status" value="1"/>
</dbReference>
<evidence type="ECO:0000256" key="2">
    <source>
        <dbReference type="ARBA" id="ARBA00022801"/>
    </source>
</evidence>
<name>A0A147KMT4_THECS</name>
<dbReference type="Pfam" id="PF04616">
    <property type="entry name" value="Glyco_hydro_43"/>
    <property type="match status" value="1"/>
</dbReference>
<evidence type="ECO:0000313" key="9">
    <source>
        <dbReference type="Proteomes" id="UP000074382"/>
    </source>
</evidence>
<dbReference type="InterPro" id="IPR051795">
    <property type="entry name" value="Glycosyl_Hydrlase_43"/>
</dbReference>
<gene>
    <name evidence="8" type="ORF">AC529_00480</name>
</gene>
<dbReference type="RefSeq" id="WP_068755463.1">
    <property type="nucleotide sequence ID" value="NZ_KQ950181.1"/>
</dbReference>
<dbReference type="OrthoDB" id="9801455at2"/>
<feature type="site" description="Important for catalytic activity, responsible for pKa modulation of the active site Glu and correct orientation of both the proton donor and substrate" evidence="5">
    <location>
        <position position="144"/>
    </location>
</feature>
<reference evidence="9" key="1">
    <citation type="journal article" date="2017" name="Acta Aliment.">
        <title>Plant polysaccharide degrading enzyme system of Thermpbifida cellulosilytica TB100 revealed by de novo genome project data.</title>
        <authorList>
            <person name="Toth A."/>
            <person name="Baka E."/>
            <person name="Luzics S."/>
            <person name="Bata-Vidacs I."/>
            <person name="Nagy I."/>
            <person name="Balint B."/>
            <person name="Herceg R."/>
            <person name="Olasz F."/>
            <person name="Wilk T."/>
            <person name="Nagy T."/>
            <person name="Kriszt B."/>
            <person name="Nagy I."/>
            <person name="Kukolya J."/>
        </authorList>
    </citation>
    <scope>NUCLEOTIDE SEQUENCE [LARGE SCALE GENOMIC DNA]</scope>
    <source>
        <strain evidence="9">TB100</strain>
    </source>
</reference>
<dbReference type="Gene3D" id="2.60.120.200">
    <property type="match status" value="1"/>
</dbReference>
<dbReference type="STRING" id="665004.AC529_00480"/>
<dbReference type="InterPro" id="IPR023296">
    <property type="entry name" value="Glyco_hydro_beta-prop_sf"/>
</dbReference>
<dbReference type="CDD" id="cd09000">
    <property type="entry name" value="GH43_SXA-like"/>
    <property type="match status" value="1"/>
</dbReference>
<keyword evidence="2 6" id="KW-0378">Hydrolase</keyword>
<dbReference type="PANTHER" id="PTHR42812:SF12">
    <property type="entry name" value="BETA-XYLOSIDASE-RELATED"/>
    <property type="match status" value="1"/>
</dbReference>
<sequence>MTSPEVTSSPSREEQRAGTIRNPVLTGFYPDPSILRVGDDYYLATSTFEWAPGVTLHHSRDLVNWRPLGGALNETRLLDLTGRRDSAGVWAPALSYRDGLFFLIYTNVESYGGNFWDSPNYLTTAPDITGPWSDPVPLHARGFDPSLFHDDDGRTWMLSPSMDWRPGRNAFGGIVAQEFSVRDMKLVGEPKMIFTGTEVGVTEAPHIYKRDGWYYLMTAEGGTQWEHQVTVARSRSVTGPYEVDPAGPMLTSRHVPEAVLQRAGHSSLVETQHGEWYLAHLTGRPLPPKGRCVLGRETALQKVEWTPDGWPRVRNAEPLVEVPGPRGLAAHPWPQPPETDHFDSAQLRPEWSTLRRHFDPSWVSLTERPGYLRIRGGSSPAGLHKPSMVARRLQHRACVFEAALEFAPEDFRQMAGITAYYNTRQWHYLRVNRDDRGGVFAGVLTSDRGQIQEVGRRISVSDWPRVFLRAEIDRNDLRFAVSSDGSTWADMGVRLDMSILSDEYAEERFGNQPIMWGFTGAFLGLWAHDMTGAGLPADFDFCTYRSLSPS</sequence>
<evidence type="ECO:0000259" key="7">
    <source>
        <dbReference type="Pfam" id="PF17851"/>
    </source>
</evidence>
<dbReference type="EMBL" id="LGEM01000003">
    <property type="protein sequence ID" value="KUP98632.1"/>
    <property type="molecule type" value="Genomic_DNA"/>
</dbReference>
<keyword evidence="9" id="KW-1185">Reference proteome</keyword>
<evidence type="ECO:0000256" key="6">
    <source>
        <dbReference type="RuleBase" id="RU361187"/>
    </source>
</evidence>
<comment type="similarity">
    <text evidence="1 6">Belongs to the glycosyl hydrolase 43 family.</text>
</comment>
<dbReference type="SUPFAM" id="SSF75005">
    <property type="entry name" value="Arabinanase/levansucrase/invertase"/>
    <property type="match status" value="1"/>
</dbReference>
<feature type="active site" description="Proton acceptor" evidence="4">
    <location>
        <position position="31"/>
    </location>
</feature>
<evidence type="ECO:0000313" key="8">
    <source>
        <dbReference type="EMBL" id="KUP98632.1"/>
    </source>
</evidence>
<evidence type="ECO:0000256" key="4">
    <source>
        <dbReference type="PIRSR" id="PIRSR606710-1"/>
    </source>
</evidence>
<dbReference type="InterPro" id="IPR041542">
    <property type="entry name" value="GH43_C2"/>
</dbReference>
<dbReference type="Proteomes" id="UP000074382">
    <property type="component" value="Unassembled WGS sequence"/>
</dbReference>
<dbReference type="GO" id="GO:0005975">
    <property type="term" value="P:carbohydrate metabolic process"/>
    <property type="evidence" value="ECO:0007669"/>
    <property type="project" value="InterPro"/>
</dbReference>
<keyword evidence="3 6" id="KW-0326">Glycosidase</keyword>
<dbReference type="InterPro" id="IPR006710">
    <property type="entry name" value="Glyco_hydro_43"/>
</dbReference>
<protein>
    <submittedName>
        <fullName evidence="8">Beta-xylosidase</fullName>
    </submittedName>
</protein>
<dbReference type="SUPFAM" id="SSF49899">
    <property type="entry name" value="Concanavalin A-like lectins/glucanases"/>
    <property type="match status" value="1"/>
</dbReference>
<organism evidence="8 9">
    <name type="scientific">Thermobifida cellulosilytica TB100</name>
    <dbReference type="NCBI Taxonomy" id="665004"/>
    <lineage>
        <taxon>Bacteria</taxon>
        <taxon>Bacillati</taxon>
        <taxon>Actinomycetota</taxon>
        <taxon>Actinomycetes</taxon>
        <taxon>Streptosporangiales</taxon>
        <taxon>Nocardiopsidaceae</taxon>
        <taxon>Thermobifida</taxon>
    </lineage>
</organism>
<feature type="active site" description="Proton donor" evidence="4">
    <location>
        <position position="203"/>
    </location>
</feature>
<evidence type="ECO:0000256" key="1">
    <source>
        <dbReference type="ARBA" id="ARBA00009865"/>
    </source>
</evidence>
<comment type="caution">
    <text evidence="8">The sequence shown here is derived from an EMBL/GenBank/DDBJ whole genome shotgun (WGS) entry which is preliminary data.</text>
</comment>
<dbReference type="PANTHER" id="PTHR42812">
    <property type="entry name" value="BETA-XYLOSIDASE"/>
    <property type="match status" value="1"/>
</dbReference>
<dbReference type="InterPro" id="IPR013320">
    <property type="entry name" value="ConA-like_dom_sf"/>
</dbReference>
<dbReference type="Gene3D" id="2.115.10.20">
    <property type="entry name" value="Glycosyl hydrolase domain, family 43"/>
    <property type="match status" value="1"/>
</dbReference>
<accession>A0A147KMT4</accession>
<evidence type="ECO:0000256" key="3">
    <source>
        <dbReference type="ARBA" id="ARBA00023295"/>
    </source>
</evidence>
<feature type="domain" description="Beta-xylosidase C-terminal Concanavalin A-like" evidence="7">
    <location>
        <begin position="339"/>
        <end position="545"/>
    </location>
</feature>
<dbReference type="GO" id="GO:0004553">
    <property type="term" value="F:hydrolase activity, hydrolyzing O-glycosyl compounds"/>
    <property type="evidence" value="ECO:0007669"/>
    <property type="project" value="InterPro"/>
</dbReference>